<organism evidence="3 4">
    <name type="scientific">Amycolatopsis thermalba</name>
    <dbReference type="NCBI Taxonomy" id="944492"/>
    <lineage>
        <taxon>Bacteria</taxon>
        <taxon>Bacillati</taxon>
        <taxon>Actinomycetota</taxon>
        <taxon>Actinomycetes</taxon>
        <taxon>Pseudonocardiales</taxon>
        <taxon>Pseudonocardiaceae</taxon>
        <taxon>Amycolatopsis</taxon>
    </lineage>
</organism>
<dbReference type="InterPro" id="IPR006311">
    <property type="entry name" value="TAT_signal"/>
</dbReference>
<proteinExistence type="predicted"/>
<name>A0ABY4NPV5_9PSEU</name>
<dbReference type="Proteomes" id="UP000830158">
    <property type="component" value="Chromosome"/>
</dbReference>
<dbReference type="SUPFAM" id="SSF49482">
    <property type="entry name" value="Aromatic compound dioxygenase"/>
    <property type="match status" value="1"/>
</dbReference>
<dbReference type="CDD" id="cd03457">
    <property type="entry name" value="intradiol_dioxygenase_like"/>
    <property type="match status" value="1"/>
</dbReference>
<dbReference type="Gene3D" id="2.60.130.10">
    <property type="entry name" value="Aromatic compound dioxygenase"/>
    <property type="match status" value="1"/>
</dbReference>
<feature type="region of interest" description="Disordered" evidence="1">
    <location>
        <begin position="252"/>
        <end position="277"/>
    </location>
</feature>
<dbReference type="PANTHER" id="PTHR34315">
    <property type="match status" value="1"/>
</dbReference>
<dbReference type="GO" id="GO:0051213">
    <property type="term" value="F:dioxygenase activity"/>
    <property type="evidence" value="ECO:0007669"/>
    <property type="project" value="UniProtKB-KW"/>
</dbReference>
<keyword evidence="3" id="KW-0560">Oxidoreductase</keyword>
<sequence length="277" mass="29627">MDDQRTPSPESASHGTSRRTLLTAVGLGVAGLGVAACAPADEAASGAAQASPVSNATPPNCVLAPEAIEGPYYIDRKLIRSDIREDRQGVPVELTLRVVDAKSCAPLPGAVVDIWHCDALGYYSGHLDLDPNVAPMPDPHIDPTDPSTFLRGTQISRADGEVTFRTIYPGYYFGRAIHMHVLVHVGDKRVHTGQLYLPEELNARVVATMPYSDRPGAPERVTNETDFLYQQQGGAQSTLRVQPLGPDLSHGFRASLSMGVTPDETPPPATFTPPPTT</sequence>
<dbReference type="InterPro" id="IPR015889">
    <property type="entry name" value="Intradiol_dOase_core"/>
</dbReference>
<feature type="compositionally biased region" description="Pro residues" evidence="1">
    <location>
        <begin position="264"/>
        <end position="277"/>
    </location>
</feature>
<evidence type="ECO:0000313" key="4">
    <source>
        <dbReference type="Proteomes" id="UP000830158"/>
    </source>
</evidence>
<reference evidence="3" key="1">
    <citation type="submission" date="2022-01" db="EMBL/GenBank/DDBJ databases">
        <title>PSI-footprinting approach for the identification of protein synthesis inhibitor producers.</title>
        <authorList>
            <person name="Handel F."/>
            <person name="Kulik A."/>
            <person name="Wex K.W."/>
            <person name="Berscheid A."/>
            <person name="Saur J.S."/>
            <person name="Winkler A."/>
            <person name="Wibberg D."/>
            <person name="Kalinowski J."/>
            <person name="Broetz-Oesterhelt H."/>
            <person name="Mast Y."/>
        </authorList>
    </citation>
    <scope>NUCLEOTIDE SEQUENCE</scope>
    <source>
        <strain evidence="3">KNN 49.3e</strain>
    </source>
</reference>
<keyword evidence="4" id="KW-1185">Reference proteome</keyword>
<evidence type="ECO:0000313" key="3">
    <source>
        <dbReference type="EMBL" id="UQS21397.1"/>
    </source>
</evidence>
<dbReference type="PROSITE" id="PS51318">
    <property type="entry name" value="TAT"/>
    <property type="match status" value="1"/>
</dbReference>
<evidence type="ECO:0000259" key="2">
    <source>
        <dbReference type="Pfam" id="PF00775"/>
    </source>
</evidence>
<gene>
    <name evidence="3" type="ORF">L1857_00400</name>
</gene>
<dbReference type="RefSeq" id="WP_116110979.1">
    <property type="nucleotide sequence ID" value="NZ_CP091196.1"/>
</dbReference>
<accession>A0ABY4NPV5</accession>
<keyword evidence="3" id="KW-0223">Dioxygenase</keyword>
<evidence type="ECO:0000256" key="1">
    <source>
        <dbReference type="SAM" id="MobiDB-lite"/>
    </source>
</evidence>
<dbReference type="InterPro" id="IPR000627">
    <property type="entry name" value="Intradiol_dOase_C"/>
</dbReference>
<dbReference type="PANTHER" id="PTHR34315:SF1">
    <property type="entry name" value="INTRADIOL RING-CLEAVAGE DIOXYGENASES DOMAIN-CONTAINING PROTEIN-RELATED"/>
    <property type="match status" value="1"/>
</dbReference>
<dbReference type="EMBL" id="CP091196">
    <property type="protein sequence ID" value="UQS21397.1"/>
    <property type="molecule type" value="Genomic_DNA"/>
</dbReference>
<feature type="domain" description="Intradiol ring-cleavage dioxygenases" evidence="2">
    <location>
        <begin position="68"/>
        <end position="175"/>
    </location>
</feature>
<protein>
    <submittedName>
        <fullName evidence="3">Intradiol ring-cleavage dioxygenase</fullName>
    </submittedName>
</protein>
<dbReference type="Pfam" id="PF00775">
    <property type="entry name" value="Dioxygenase_C"/>
    <property type="match status" value="1"/>
</dbReference>